<dbReference type="EMBL" id="JALJOS010000003">
    <property type="protein sequence ID" value="KAK9841573.1"/>
    <property type="molecule type" value="Genomic_DNA"/>
</dbReference>
<proteinExistence type="inferred from homology"/>
<comment type="similarity">
    <text evidence="1">Belongs to the universal ribosomal protein uS17 family.</text>
</comment>
<dbReference type="CDD" id="cd00364">
    <property type="entry name" value="Ribosomal_uS17"/>
    <property type="match status" value="1"/>
</dbReference>
<name>A0AAW1S7A7_9CHLO</name>
<dbReference type="GO" id="GO:1990904">
    <property type="term" value="C:ribonucleoprotein complex"/>
    <property type="evidence" value="ECO:0007669"/>
    <property type="project" value="UniProtKB-KW"/>
</dbReference>
<reference evidence="4 5" key="1">
    <citation type="journal article" date="2024" name="Nat. Commun.">
        <title>Phylogenomics reveals the evolutionary origins of lichenization in chlorophyte algae.</title>
        <authorList>
            <person name="Puginier C."/>
            <person name="Libourel C."/>
            <person name="Otte J."/>
            <person name="Skaloud P."/>
            <person name="Haon M."/>
            <person name="Grisel S."/>
            <person name="Petersen M."/>
            <person name="Berrin J.G."/>
            <person name="Delaux P.M."/>
            <person name="Dal Grande F."/>
            <person name="Keller J."/>
        </authorList>
    </citation>
    <scope>NUCLEOTIDE SEQUENCE [LARGE SCALE GENOMIC DNA]</scope>
    <source>
        <strain evidence="4 5">SAG 2145</strain>
    </source>
</reference>
<organism evidence="4 5">
    <name type="scientific">Apatococcus lobatus</name>
    <dbReference type="NCBI Taxonomy" id="904363"/>
    <lineage>
        <taxon>Eukaryota</taxon>
        <taxon>Viridiplantae</taxon>
        <taxon>Chlorophyta</taxon>
        <taxon>core chlorophytes</taxon>
        <taxon>Trebouxiophyceae</taxon>
        <taxon>Chlorellales</taxon>
        <taxon>Chlorellaceae</taxon>
        <taxon>Apatococcus</taxon>
    </lineage>
</organism>
<gene>
    <name evidence="4" type="ORF">WJX74_008159</name>
</gene>
<evidence type="ECO:0000256" key="1">
    <source>
        <dbReference type="ARBA" id="ARBA00010254"/>
    </source>
</evidence>
<dbReference type="SUPFAM" id="SSF50249">
    <property type="entry name" value="Nucleic acid-binding proteins"/>
    <property type="match status" value="1"/>
</dbReference>
<dbReference type="GO" id="GO:0006412">
    <property type="term" value="P:translation"/>
    <property type="evidence" value="ECO:0007669"/>
    <property type="project" value="InterPro"/>
</dbReference>
<dbReference type="Pfam" id="PF00366">
    <property type="entry name" value="Ribosomal_S17"/>
    <property type="match status" value="1"/>
</dbReference>
<dbReference type="GO" id="GO:0003735">
    <property type="term" value="F:structural constituent of ribosome"/>
    <property type="evidence" value="ECO:0007669"/>
    <property type="project" value="InterPro"/>
</dbReference>
<keyword evidence="3" id="KW-0687">Ribonucleoprotein</keyword>
<dbReference type="Proteomes" id="UP001438707">
    <property type="component" value="Unassembled WGS sequence"/>
</dbReference>
<keyword evidence="2" id="KW-0689">Ribosomal protein</keyword>
<dbReference type="Gene3D" id="2.40.50.140">
    <property type="entry name" value="Nucleic acid-binding proteins"/>
    <property type="match status" value="1"/>
</dbReference>
<accession>A0AAW1S7A7</accession>
<evidence type="ECO:0000256" key="3">
    <source>
        <dbReference type="ARBA" id="ARBA00023274"/>
    </source>
</evidence>
<keyword evidence="5" id="KW-1185">Reference proteome</keyword>
<comment type="caution">
    <text evidence="4">The sequence shown here is derived from an EMBL/GenBank/DDBJ whole genome shotgun (WGS) entry which is preliminary data.</text>
</comment>
<dbReference type="InterPro" id="IPR000266">
    <property type="entry name" value="Ribosomal_uS17"/>
</dbReference>
<protein>
    <submittedName>
        <fullName evidence="4">Uncharacterized protein</fullName>
    </submittedName>
</protein>
<dbReference type="AlphaFoldDB" id="A0AAW1S7A7"/>
<dbReference type="InterPro" id="IPR012340">
    <property type="entry name" value="NA-bd_OB-fold"/>
</dbReference>
<evidence type="ECO:0000313" key="4">
    <source>
        <dbReference type="EMBL" id="KAK9841573.1"/>
    </source>
</evidence>
<dbReference type="GO" id="GO:0005840">
    <property type="term" value="C:ribosome"/>
    <property type="evidence" value="ECO:0007669"/>
    <property type="project" value="UniProtKB-KW"/>
</dbReference>
<sequence length="182" mass="20256">MSLHHCNIGQRPLALRDTGFFGLRVQAAQSAPLRTHLKQSTQAAQSLQGTVVSVASAKTAVVNVDTFVQDRIYKKQVRKTRKYQVHDENECYRNLHFRKRSPLNLVSGCIKSLLLPYCSTLLISMLLGANPYNSSSPQRAQDCTLLLMFPAAFFMQNSTMPDSMCNGHCGSYWDPSSSQPTA</sequence>
<evidence type="ECO:0000256" key="2">
    <source>
        <dbReference type="ARBA" id="ARBA00022980"/>
    </source>
</evidence>
<evidence type="ECO:0000313" key="5">
    <source>
        <dbReference type="Proteomes" id="UP001438707"/>
    </source>
</evidence>